<dbReference type="GO" id="GO:0005829">
    <property type="term" value="C:cytosol"/>
    <property type="evidence" value="ECO:0007669"/>
    <property type="project" value="TreeGrafter"/>
</dbReference>
<gene>
    <name evidence="2" type="ORF">IDJ76_09830</name>
</gene>
<proteinExistence type="predicted"/>
<name>A0A926NRM8_9SPHI</name>
<dbReference type="InterPro" id="IPR020471">
    <property type="entry name" value="AKR"/>
</dbReference>
<dbReference type="EMBL" id="JACWMX010000003">
    <property type="protein sequence ID" value="MBD1393397.1"/>
    <property type="molecule type" value="Genomic_DNA"/>
</dbReference>
<dbReference type="Proteomes" id="UP000619078">
    <property type="component" value="Unassembled WGS sequence"/>
</dbReference>
<dbReference type="GO" id="GO:0016491">
    <property type="term" value="F:oxidoreductase activity"/>
    <property type="evidence" value="ECO:0007669"/>
    <property type="project" value="InterPro"/>
</dbReference>
<dbReference type="PANTHER" id="PTHR42686:SF1">
    <property type="entry name" value="GH17980P-RELATED"/>
    <property type="match status" value="1"/>
</dbReference>
<dbReference type="PANTHER" id="PTHR42686">
    <property type="entry name" value="GH17980P-RELATED"/>
    <property type="match status" value="1"/>
</dbReference>
<dbReference type="Pfam" id="PF00248">
    <property type="entry name" value="Aldo_ket_red"/>
    <property type="match status" value="1"/>
</dbReference>
<protein>
    <submittedName>
        <fullName evidence="2">Aldo/keto reductase</fullName>
    </submittedName>
</protein>
<keyword evidence="3" id="KW-1185">Reference proteome</keyword>
<evidence type="ECO:0000313" key="2">
    <source>
        <dbReference type="EMBL" id="MBD1393397.1"/>
    </source>
</evidence>
<sequence>MAGIKLPEVIFGTSGLGNLYEALPDSVKLAIVKESVACSAKPAVFDTAGKYGAGLSLECLGKCLQQAGVEPHNVVISNKLGWLRTELKTPEPTFEPGVWKDLRYDAVQNISYDGILQCYEQGNQLLQGYKASLVSVHDPDEYLLAAIDEEDRAKRYRDILDAYRALSELKQKGQVKAIGIGAKDWKIIECITADVELDWVMIANSMTIHSHPPELISFMTGLQCRGINIINSAVFNAGFLTGGDFYNYRPVDVQTEQGKALSHWRNQFNTICNDFGVQPAVACVLFGLSAPGVSSVALNTTNPDRVKKNVDMAAAFIPMGFWRKLSDVGLIDASYIPFIINREWKRS</sequence>
<dbReference type="InterPro" id="IPR023210">
    <property type="entry name" value="NADP_OxRdtase_dom"/>
</dbReference>
<dbReference type="Gene3D" id="3.20.20.100">
    <property type="entry name" value="NADP-dependent oxidoreductase domain"/>
    <property type="match status" value="1"/>
</dbReference>
<dbReference type="InterPro" id="IPR036812">
    <property type="entry name" value="NAD(P)_OxRdtase_dom_sf"/>
</dbReference>
<dbReference type="AlphaFoldDB" id="A0A926NRM8"/>
<organism evidence="2 3">
    <name type="scientific">Mucilaginibacter glaciei</name>
    <dbReference type="NCBI Taxonomy" id="2772109"/>
    <lineage>
        <taxon>Bacteria</taxon>
        <taxon>Pseudomonadati</taxon>
        <taxon>Bacteroidota</taxon>
        <taxon>Sphingobacteriia</taxon>
        <taxon>Sphingobacteriales</taxon>
        <taxon>Sphingobacteriaceae</taxon>
        <taxon>Mucilaginibacter</taxon>
    </lineage>
</organism>
<reference evidence="2" key="1">
    <citation type="submission" date="2020-09" db="EMBL/GenBank/DDBJ databases">
        <title>Novel species of Mucilaginibacter isolated from a glacier on the Tibetan Plateau.</title>
        <authorList>
            <person name="Liu Q."/>
            <person name="Xin Y.-H."/>
        </authorList>
    </citation>
    <scope>NUCLEOTIDE SEQUENCE</scope>
    <source>
        <strain evidence="2">ZB1P21</strain>
    </source>
</reference>
<feature type="domain" description="NADP-dependent oxidoreductase" evidence="1">
    <location>
        <begin position="9"/>
        <end position="313"/>
    </location>
</feature>
<evidence type="ECO:0000313" key="3">
    <source>
        <dbReference type="Proteomes" id="UP000619078"/>
    </source>
</evidence>
<dbReference type="CDD" id="cd19152">
    <property type="entry name" value="AKR_AKR15A"/>
    <property type="match status" value="1"/>
</dbReference>
<evidence type="ECO:0000259" key="1">
    <source>
        <dbReference type="Pfam" id="PF00248"/>
    </source>
</evidence>
<dbReference type="SUPFAM" id="SSF51430">
    <property type="entry name" value="NAD(P)-linked oxidoreductase"/>
    <property type="match status" value="1"/>
</dbReference>
<comment type="caution">
    <text evidence="2">The sequence shown here is derived from an EMBL/GenBank/DDBJ whole genome shotgun (WGS) entry which is preliminary data.</text>
</comment>
<accession>A0A926NRM8</accession>